<evidence type="ECO:0000313" key="3">
    <source>
        <dbReference type="EMBL" id="RLM61215.1"/>
    </source>
</evidence>
<dbReference type="Proteomes" id="UP000275267">
    <property type="component" value="Unassembled WGS sequence"/>
</dbReference>
<dbReference type="CDD" id="cd09917">
    <property type="entry name" value="F-box_SF"/>
    <property type="match status" value="1"/>
</dbReference>
<name>A0A3L6PRA5_PANMI</name>
<dbReference type="PANTHER" id="PTHR46758">
    <property type="entry name" value="MYND DOMAIN-CONTAINING"/>
    <property type="match status" value="1"/>
</dbReference>
<dbReference type="PANTHER" id="PTHR46758:SF18">
    <property type="entry name" value="OS04G0385600 PROTEIN"/>
    <property type="match status" value="1"/>
</dbReference>
<accession>A0A3L6PRA5</accession>
<dbReference type="STRING" id="4540.A0A3L6PRA5"/>
<dbReference type="AlphaFoldDB" id="A0A3L6PRA5"/>
<keyword evidence="4" id="KW-1185">Reference proteome</keyword>
<organism evidence="3 4">
    <name type="scientific">Panicum miliaceum</name>
    <name type="common">Proso millet</name>
    <name type="synonym">Broomcorn millet</name>
    <dbReference type="NCBI Taxonomy" id="4540"/>
    <lineage>
        <taxon>Eukaryota</taxon>
        <taxon>Viridiplantae</taxon>
        <taxon>Streptophyta</taxon>
        <taxon>Embryophyta</taxon>
        <taxon>Tracheophyta</taxon>
        <taxon>Spermatophyta</taxon>
        <taxon>Magnoliopsida</taxon>
        <taxon>Liliopsida</taxon>
        <taxon>Poales</taxon>
        <taxon>Poaceae</taxon>
        <taxon>PACMAD clade</taxon>
        <taxon>Panicoideae</taxon>
        <taxon>Panicodae</taxon>
        <taxon>Paniceae</taxon>
        <taxon>Panicinae</taxon>
        <taxon>Panicum</taxon>
        <taxon>Panicum sect. Panicum</taxon>
    </lineage>
</organism>
<feature type="compositionally biased region" description="Polar residues" evidence="1">
    <location>
        <begin position="175"/>
        <end position="186"/>
    </location>
</feature>
<sequence>MFEELPDDLVMSILRDVASSAGSSADLAGAMLTCKRFRELGQSKVVLARASSRCLRVRAKAWSNDAHRLLQGCADAGNLEVRRSTVLTEIRFYCLGSRGSGAALMAAAALAEAGFDLLSTNRVKIKLFDEGIDEYRFQLSSIVRRARRAVSSTSGPVWRRRSKLRCPGGPRDEANSCSGGQHSSHTPVRRRAPALLHQRPFVGSLSAIRPDLAGIRRISPGFRLRNPRLRPGGEPGRAVLSLAAVDPCFYWRRFGGVASRHVRGAGCGAVGEL</sequence>
<evidence type="ECO:0000313" key="4">
    <source>
        <dbReference type="Proteomes" id="UP000275267"/>
    </source>
</evidence>
<dbReference type="InterPro" id="IPR001763">
    <property type="entry name" value="Rhodanese-like_dom"/>
</dbReference>
<proteinExistence type="predicted"/>
<reference evidence="4" key="1">
    <citation type="journal article" date="2019" name="Nat. Commun.">
        <title>The genome of broomcorn millet.</title>
        <authorList>
            <person name="Zou C."/>
            <person name="Miki D."/>
            <person name="Li D."/>
            <person name="Tang Q."/>
            <person name="Xiao L."/>
            <person name="Rajput S."/>
            <person name="Deng P."/>
            <person name="Jia W."/>
            <person name="Huang R."/>
            <person name="Zhang M."/>
            <person name="Sun Y."/>
            <person name="Hu J."/>
            <person name="Fu X."/>
            <person name="Schnable P.S."/>
            <person name="Li F."/>
            <person name="Zhang H."/>
            <person name="Feng B."/>
            <person name="Zhu X."/>
            <person name="Liu R."/>
            <person name="Schnable J.C."/>
            <person name="Zhu J.-K."/>
            <person name="Zhang H."/>
        </authorList>
    </citation>
    <scope>NUCLEOTIDE SEQUENCE [LARGE SCALE GENOMIC DNA]</scope>
</reference>
<comment type="caution">
    <text evidence="3">The sequence shown here is derived from an EMBL/GenBank/DDBJ whole genome shotgun (WGS) entry which is preliminary data.</text>
</comment>
<gene>
    <name evidence="3" type="ORF">C2845_PM14G07630</name>
</gene>
<feature type="domain" description="Rhodanese" evidence="2">
    <location>
        <begin position="92"/>
        <end position="144"/>
    </location>
</feature>
<evidence type="ECO:0000259" key="2">
    <source>
        <dbReference type="PROSITE" id="PS50206"/>
    </source>
</evidence>
<protein>
    <submittedName>
        <fullName evidence="3">F-box protein</fullName>
    </submittedName>
</protein>
<feature type="region of interest" description="Disordered" evidence="1">
    <location>
        <begin position="160"/>
        <end position="191"/>
    </location>
</feature>
<dbReference type="PROSITE" id="PS50206">
    <property type="entry name" value="RHODANESE_3"/>
    <property type="match status" value="1"/>
</dbReference>
<dbReference type="OrthoDB" id="265717at2759"/>
<dbReference type="EMBL" id="PQIB02000016">
    <property type="protein sequence ID" value="RLM61215.1"/>
    <property type="molecule type" value="Genomic_DNA"/>
</dbReference>
<evidence type="ECO:0000256" key="1">
    <source>
        <dbReference type="SAM" id="MobiDB-lite"/>
    </source>
</evidence>
<dbReference type="InterPro" id="IPR044508">
    <property type="entry name" value="At5g50450/At1g67340-like"/>
</dbReference>